<proteinExistence type="predicted"/>
<dbReference type="InterPro" id="IPR027417">
    <property type="entry name" value="P-loop_NTPase"/>
</dbReference>
<sequence>MSDFKIRTETIKPSKILDYFVETKEDRRIIERLKSDSPIVLVGSRGVGKSFLLRVAEAELKRDIGHNNVVPVYISFTEGSALQLTDEHDFYQWMLAKMCSAFLRSIKKLGISTPVSLLGGKSESEEESYLTKLISEFEQTWKDNSKEINSQDLPTIDDFKDAVEDICEEAEIESVNFFIDEAAHILRPAQQRQFFNLYRDINSPYINCNAAIYPGVTSFGNNFQPIHDATFLYLDRDVSSAGYIEYMRNIVEKQADSGLLSKIAKNMGNFSILTYAANGNPRALLKTLTQASSISSRDVNTTIKSFYKSDVWEEHTLLSNKYSGFTEFIDWGRDFVEDYVLPDIKEKNDGYISEDKKTTRYFWIHKDAPETVKKALNLLCYTGIISLHTDAVKATRSRVGTRYSVNVGCVLSLENIPASSGLPIVKNTTIKRMTEYGENHSAYESLKPKVTDFDDSVINSALNEQLSKSVDFLDLPQWLIDSLKSIELTQIKDVLDATESRIQQAYYVGKVRSRYIKNEATSAVFEYLSG</sequence>
<gene>
    <name evidence="1" type="ORF">F2Z80_05860</name>
</gene>
<evidence type="ECO:0000313" key="1">
    <source>
        <dbReference type="EMBL" id="KAB0303510.1"/>
    </source>
</evidence>
<dbReference type="SUPFAM" id="SSF52540">
    <property type="entry name" value="P-loop containing nucleoside triphosphate hydrolases"/>
    <property type="match status" value="1"/>
</dbReference>
<accession>A0A5N3S9J2</accession>
<dbReference type="AlphaFoldDB" id="A0A5N3S9J2"/>
<reference evidence="1 2" key="1">
    <citation type="submission" date="2019-09" db="EMBL/GenBank/DDBJ databases">
        <title>Vibrio Fortis S7-72.</title>
        <authorList>
            <person name="Das S.K."/>
        </authorList>
    </citation>
    <scope>NUCLEOTIDE SEQUENCE [LARGE SCALE GENOMIC DNA]</scope>
    <source>
        <strain evidence="1 2">S7-72</strain>
    </source>
</reference>
<organism evidence="1 2">
    <name type="scientific">Vibrio fortis</name>
    <dbReference type="NCBI Taxonomy" id="212667"/>
    <lineage>
        <taxon>Bacteria</taxon>
        <taxon>Pseudomonadati</taxon>
        <taxon>Pseudomonadota</taxon>
        <taxon>Gammaproteobacteria</taxon>
        <taxon>Vibrionales</taxon>
        <taxon>Vibrionaceae</taxon>
        <taxon>Vibrio</taxon>
    </lineage>
</organism>
<dbReference type="InterPro" id="IPR056955">
    <property type="entry name" value="ORC-CDC6-like"/>
</dbReference>
<comment type="caution">
    <text evidence="1">The sequence shown here is derived from an EMBL/GenBank/DDBJ whole genome shotgun (WGS) entry which is preliminary data.</text>
</comment>
<dbReference type="RefSeq" id="WP_150894362.1">
    <property type="nucleotide sequence ID" value="NZ_VXDD01000001.1"/>
</dbReference>
<dbReference type="EMBL" id="VXDD01000001">
    <property type="protein sequence ID" value="KAB0303510.1"/>
    <property type="molecule type" value="Genomic_DNA"/>
</dbReference>
<evidence type="ECO:0000313" key="2">
    <source>
        <dbReference type="Proteomes" id="UP000326687"/>
    </source>
</evidence>
<dbReference type="Proteomes" id="UP000326687">
    <property type="component" value="Unassembled WGS sequence"/>
</dbReference>
<name>A0A5N3S9J2_9VIBR</name>
<dbReference type="Pfam" id="PF24389">
    <property type="entry name" value="ORC-CDC6-like"/>
    <property type="match status" value="1"/>
</dbReference>
<protein>
    <submittedName>
        <fullName evidence="1">Uncharacterized protein</fullName>
    </submittedName>
</protein>
<dbReference type="Gene3D" id="3.40.50.300">
    <property type="entry name" value="P-loop containing nucleotide triphosphate hydrolases"/>
    <property type="match status" value="1"/>
</dbReference>